<protein>
    <recommendedName>
        <fullName evidence="3">PIN domain-containing protein</fullName>
    </recommendedName>
</protein>
<keyword evidence="2" id="KW-1185">Reference proteome</keyword>
<dbReference type="STRING" id="392015.SAMN05421543_102163"/>
<reference evidence="2" key="1">
    <citation type="submission" date="2016-10" db="EMBL/GenBank/DDBJ databases">
        <authorList>
            <person name="Varghese N."/>
        </authorList>
    </citation>
    <scope>NUCLEOTIDE SEQUENCE [LARGE SCALE GENOMIC DNA]</scope>
    <source>
        <strain evidence="2">DSM 17980</strain>
    </source>
</reference>
<name>A0A1I7GEF2_9BACL</name>
<organism evidence="1 2">
    <name type="scientific">Alicyclobacillus macrosporangiidus</name>
    <dbReference type="NCBI Taxonomy" id="392015"/>
    <lineage>
        <taxon>Bacteria</taxon>
        <taxon>Bacillati</taxon>
        <taxon>Bacillota</taxon>
        <taxon>Bacilli</taxon>
        <taxon>Bacillales</taxon>
        <taxon>Alicyclobacillaceae</taxon>
        <taxon>Alicyclobacillus</taxon>
    </lineage>
</organism>
<evidence type="ECO:0000313" key="1">
    <source>
        <dbReference type="EMBL" id="SFU46820.1"/>
    </source>
</evidence>
<evidence type="ECO:0000313" key="2">
    <source>
        <dbReference type="Proteomes" id="UP000183508"/>
    </source>
</evidence>
<dbReference type="Proteomes" id="UP000183508">
    <property type="component" value="Unassembled WGS sequence"/>
</dbReference>
<sequence length="164" mass="18822">MTKRRVQNAKKRTVRYVDTSIVLNMLNVPGRNQDRDHVLRELAESQGDTFILPLSSIIETGNHIAHLADGFQRRQAAERFTELLKKIARGEFPWTMDKLSMDRKDLEFYASHFPDYAVRGVGMGDLSIIREFTRYVERIGPSVSGIVVKIWSLDAHLSGYVEEL</sequence>
<dbReference type="RefSeq" id="WP_074949732.1">
    <property type="nucleotide sequence ID" value="NZ_FPBV01000002.1"/>
</dbReference>
<gene>
    <name evidence="1" type="ORF">SAMN05421543_102163</name>
</gene>
<accession>A0A1I7GEF2</accession>
<proteinExistence type="predicted"/>
<dbReference type="EMBL" id="FPBV01000002">
    <property type="protein sequence ID" value="SFU46820.1"/>
    <property type="molecule type" value="Genomic_DNA"/>
</dbReference>
<evidence type="ECO:0008006" key="3">
    <source>
        <dbReference type="Google" id="ProtNLM"/>
    </source>
</evidence>
<dbReference type="AlphaFoldDB" id="A0A1I7GEF2"/>